<sequence length="73" mass="7765">MPTSSAIARPQPQAVENCRCDDVNGDGSLIVRYVEVYAIDVTAPGVPPVLLGRFENGDYATPYTPVSPLAECP</sequence>
<accession>A0ABP6FP64</accession>
<evidence type="ECO:0000313" key="1">
    <source>
        <dbReference type="EMBL" id="GAA2697437.1"/>
    </source>
</evidence>
<organism evidence="1 2">
    <name type="scientific">Nonomuraea recticatena</name>
    <dbReference type="NCBI Taxonomy" id="46178"/>
    <lineage>
        <taxon>Bacteria</taxon>
        <taxon>Bacillati</taxon>
        <taxon>Actinomycetota</taxon>
        <taxon>Actinomycetes</taxon>
        <taxon>Streptosporangiales</taxon>
        <taxon>Streptosporangiaceae</taxon>
        <taxon>Nonomuraea</taxon>
    </lineage>
</organism>
<dbReference type="RefSeq" id="WP_346156420.1">
    <property type="nucleotide sequence ID" value="NZ_BAAATE010000047.1"/>
</dbReference>
<gene>
    <name evidence="1" type="ORF">GCM10010412_092300</name>
</gene>
<comment type="caution">
    <text evidence="1">The sequence shown here is derived from an EMBL/GenBank/DDBJ whole genome shotgun (WGS) entry which is preliminary data.</text>
</comment>
<protein>
    <submittedName>
        <fullName evidence="1">Uncharacterized protein</fullName>
    </submittedName>
</protein>
<name>A0ABP6FP64_9ACTN</name>
<reference evidence="2" key="1">
    <citation type="journal article" date="2019" name="Int. J. Syst. Evol. Microbiol.">
        <title>The Global Catalogue of Microorganisms (GCM) 10K type strain sequencing project: providing services to taxonomists for standard genome sequencing and annotation.</title>
        <authorList>
            <consortium name="The Broad Institute Genomics Platform"/>
            <consortium name="The Broad Institute Genome Sequencing Center for Infectious Disease"/>
            <person name="Wu L."/>
            <person name="Ma J."/>
        </authorList>
    </citation>
    <scope>NUCLEOTIDE SEQUENCE [LARGE SCALE GENOMIC DNA]</scope>
    <source>
        <strain evidence="2">JCM 6835</strain>
    </source>
</reference>
<dbReference type="EMBL" id="BAAATE010000047">
    <property type="protein sequence ID" value="GAA2697437.1"/>
    <property type="molecule type" value="Genomic_DNA"/>
</dbReference>
<keyword evidence="2" id="KW-1185">Reference proteome</keyword>
<proteinExistence type="predicted"/>
<evidence type="ECO:0000313" key="2">
    <source>
        <dbReference type="Proteomes" id="UP001501666"/>
    </source>
</evidence>
<dbReference type="Proteomes" id="UP001501666">
    <property type="component" value="Unassembled WGS sequence"/>
</dbReference>